<protein>
    <submittedName>
        <fullName evidence="2">PilZ domain-containing protein</fullName>
    </submittedName>
</protein>
<dbReference type="OrthoDB" id="5430870at2"/>
<proteinExistence type="predicted"/>
<dbReference type="Proteomes" id="UP000184603">
    <property type="component" value="Unassembled WGS sequence"/>
</dbReference>
<evidence type="ECO:0000259" key="1">
    <source>
        <dbReference type="Pfam" id="PF07238"/>
    </source>
</evidence>
<dbReference type="AlphaFoldDB" id="A0A1M7YFN2"/>
<name>A0A1M7YFN2_9BACT</name>
<dbReference type="GO" id="GO:0035438">
    <property type="term" value="F:cyclic-di-GMP binding"/>
    <property type="evidence" value="ECO:0007669"/>
    <property type="project" value="InterPro"/>
</dbReference>
<accession>A0A1M7YFN2</accession>
<dbReference type="RefSeq" id="WP_073615385.1">
    <property type="nucleotide sequence ID" value="NZ_FRFE01000024.1"/>
</dbReference>
<reference evidence="2 3" key="1">
    <citation type="submission" date="2016-12" db="EMBL/GenBank/DDBJ databases">
        <authorList>
            <person name="Song W.-J."/>
            <person name="Kurnit D.M."/>
        </authorList>
    </citation>
    <scope>NUCLEOTIDE SEQUENCE [LARGE SCALE GENOMIC DNA]</scope>
    <source>
        <strain evidence="2 3">DSM 18488</strain>
    </source>
</reference>
<dbReference type="EMBL" id="FRFE01000024">
    <property type="protein sequence ID" value="SHO51318.1"/>
    <property type="molecule type" value="Genomic_DNA"/>
</dbReference>
<keyword evidence="3" id="KW-1185">Reference proteome</keyword>
<gene>
    <name evidence="2" type="ORF">SAMN02745220_03953</name>
</gene>
<feature type="domain" description="PilZ" evidence="1">
    <location>
        <begin position="183"/>
        <end position="266"/>
    </location>
</feature>
<sequence>MALMVAEHTEVTRNISIFFPGGCFPQDGDFSSGDASEYLTEKSEILPYLQTLLFEERLVGVQIEHQTRHFYTSLVDELPDLVQLNDVISVDPDHEPGAYLKKLSHINLAPLEPVAGNLLIRQSKFMVLEFYTGTTSVELGTFFIKIAQKRGEQVVQCAFPILARITRNARPFRAKTHKDYQSFIKILIGPREFLQQEFSLIDLSARGLAFGSDVPLEAISMGSRLKVAVDCRSSEPIEVNAVVRHLARARKHNKATYVCGIEFDLETRALAAMIEQKFTVLQRTFIRALREETEGLGVELKL</sequence>
<organism evidence="2 3">
    <name type="scientific">Desulfopila aestuarii DSM 18488</name>
    <dbReference type="NCBI Taxonomy" id="1121416"/>
    <lineage>
        <taxon>Bacteria</taxon>
        <taxon>Pseudomonadati</taxon>
        <taxon>Thermodesulfobacteriota</taxon>
        <taxon>Desulfobulbia</taxon>
        <taxon>Desulfobulbales</taxon>
        <taxon>Desulfocapsaceae</taxon>
        <taxon>Desulfopila</taxon>
    </lineage>
</organism>
<evidence type="ECO:0000313" key="2">
    <source>
        <dbReference type="EMBL" id="SHO51318.1"/>
    </source>
</evidence>
<evidence type="ECO:0000313" key="3">
    <source>
        <dbReference type="Proteomes" id="UP000184603"/>
    </source>
</evidence>
<dbReference type="Pfam" id="PF07238">
    <property type="entry name" value="PilZ"/>
    <property type="match status" value="1"/>
</dbReference>
<dbReference type="InterPro" id="IPR009875">
    <property type="entry name" value="PilZ_domain"/>
</dbReference>
<dbReference type="Gene3D" id="2.40.10.220">
    <property type="entry name" value="predicted glycosyltransferase like domains"/>
    <property type="match status" value="1"/>
</dbReference>